<protein>
    <submittedName>
        <fullName evidence="2">Uncharacterized protein</fullName>
    </submittedName>
</protein>
<evidence type="ECO:0000313" key="2">
    <source>
        <dbReference type="EMBL" id="VEL13052.1"/>
    </source>
</evidence>
<evidence type="ECO:0000313" key="3">
    <source>
        <dbReference type="Proteomes" id="UP000784294"/>
    </source>
</evidence>
<dbReference type="Proteomes" id="UP000784294">
    <property type="component" value="Unassembled WGS sequence"/>
</dbReference>
<dbReference type="AlphaFoldDB" id="A0A448WJ64"/>
<accession>A0A448WJ64</accession>
<feature type="region of interest" description="Disordered" evidence="1">
    <location>
        <begin position="1"/>
        <end position="48"/>
    </location>
</feature>
<sequence length="200" mass="21313">MDQLDQNLQRPSGRQLSSTQLGTGSSPTFSPSTNSTPPPSPISTAGPAVLSSSVCLPHLQSQLQAQTTPAKQASQIPVRETLADRALGKTTEFLPSNYSATFQSTSPNVEGTATIPFGVESSLKEGRMVQINQPPEAGDKMMCKRSTANQMSNYATPASCTGLREAADPNRTAETVPRRRRILPDNPPQRQGFSGNLTLS</sequence>
<feature type="compositionally biased region" description="Polar residues" evidence="1">
    <location>
        <begin position="1"/>
        <end position="21"/>
    </location>
</feature>
<keyword evidence="3" id="KW-1185">Reference proteome</keyword>
<dbReference type="EMBL" id="CAAALY010016638">
    <property type="protein sequence ID" value="VEL13052.1"/>
    <property type="molecule type" value="Genomic_DNA"/>
</dbReference>
<organism evidence="2 3">
    <name type="scientific">Protopolystoma xenopodis</name>
    <dbReference type="NCBI Taxonomy" id="117903"/>
    <lineage>
        <taxon>Eukaryota</taxon>
        <taxon>Metazoa</taxon>
        <taxon>Spiralia</taxon>
        <taxon>Lophotrochozoa</taxon>
        <taxon>Platyhelminthes</taxon>
        <taxon>Monogenea</taxon>
        <taxon>Polyopisthocotylea</taxon>
        <taxon>Polystomatidea</taxon>
        <taxon>Polystomatidae</taxon>
        <taxon>Protopolystoma</taxon>
    </lineage>
</organism>
<name>A0A448WJ64_9PLAT</name>
<feature type="compositionally biased region" description="Low complexity" evidence="1">
    <location>
        <begin position="22"/>
        <end position="35"/>
    </location>
</feature>
<proteinExistence type="predicted"/>
<evidence type="ECO:0000256" key="1">
    <source>
        <dbReference type="SAM" id="MobiDB-lite"/>
    </source>
</evidence>
<gene>
    <name evidence="2" type="ORF">PXEA_LOCUS6492</name>
</gene>
<feature type="compositionally biased region" description="Polar residues" evidence="1">
    <location>
        <begin position="188"/>
        <end position="200"/>
    </location>
</feature>
<reference evidence="2" key="1">
    <citation type="submission" date="2018-11" db="EMBL/GenBank/DDBJ databases">
        <authorList>
            <consortium name="Pathogen Informatics"/>
        </authorList>
    </citation>
    <scope>NUCLEOTIDE SEQUENCE</scope>
</reference>
<comment type="caution">
    <text evidence="2">The sequence shown here is derived from an EMBL/GenBank/DDBJ whole genome shotgun (WGS) entry which is preliminary data.</text>
</comment>
<feature type="region of interest" description="Disordered" evidence="1">
    <location>
        <begin position="159"/>
        <end position="200"/>
    </location>
</feature>